<dbReference type="OrthoDB" id="9804822at2"/>
<feature type="transmembrane region" description="Helical" evidence="6">
    <location>
        <begin position="6"/>
        <end position="29"/>
    </location>
</feature>
<evidence type="ECO:0000256" key="2">
    <source>
        <dbReference type="ARBA" id="ARBA00022475"/>
    </source>
</evidence>
<keyword evidence="5 6" id="KW-0472">Membrane</keyword>
<dbReference type="KEGG" id="rid:RIdsm_00006"/>
<evidence type="ECO:0000313" key="9">
    <source>
        <dbReference type="Proteomes" id="UP000051401"/>
    </source>
</evidence>
<accession>A0A0T5P6R9</accession>
<comment type="subcellular location">
    <subcellularLocation>
        <location evidence="1">Cell membrane</location>
        <topology evidence="1">Multi-pass membrane protein</topology>
    </subcellularLocation>
</comment>
<feature type="transmembrane region" description="Helical" evidence="6">
    <location>
        <begin position="150"/>
        <end position="172"/>
    </location>
</feature>
<dbReference type="EMBL" id="CP031598">
    <property type="protein sequence ID" value="QEW24234.1"/>
    <property type="molecule type" value="Genomic_DNA"/>
</dbReference>
<dbReference type="Pfam" id="PF01810">
    <property type="entry name" value="LysE"/>
    <property type="match status" value="1"/>
</dbReference>
<name>A0A0T5P6R9_9RHOB</name>
<dbReference type="RefSeq" id="WP_057817563.1">
    <property type="nucleotide sequence ID" value="NZ_CP031598.1"/>
</dbReference>
<dbReference type="PANTHER" id="PTHR30086">
    <property type="entry name" value="ARGININE EXPORTER PROTEIN ARGO"/>
    <property type="match status" value="1"/>
</dbReference>
<evidence type="ECO:0000313" key="7">
    <source>
        <dbReference type="EMBL" id="KRS16861.1"/>
    </source>
</evidence>
<evidence type="ECO:0000256" key="5">
    <source>
        <dbReference type="ARBA" id="ARBA00023136"/>
    </source>
</evidence>
<dbReference type="GO" id="GO:0015171">
    <property type="term" value="F:amino acid transmembrane transporter activity"/>
    <property type="evidence" value="ECO:0007669"/>
    <property type="project" value="TreeGrafter"/>
</dbReference>
<feature type="transmembrane region" description="Helical" evidence="6">
    <location>
        <begin position="114"/>
        <end position="135"/>
    </location>
</feature>
<dbReference type="PATRIC" id="fig|540747.5.peg.1064"/>
<dbReference type="GO" id="GO:0005886">
    <property type="term" value="C:plasma membrane"/>
    <property type="evidence" value="ECO:0007669"/>
    <property type="project" value="UniProtKB-SubCell"/>
</dbReference>
<organism evidence="7 9">
    <name type="scientific">Roseovarius indicus</name>
    <dbReference type="NCBI Taxonomy" id="540747"/>
    <lineage>
        <taxon>Bacteria</taxon>
        <taxon>Pseudomonadati</taxon>
        <taxon>Pseudomonadota</taxon>
        <taxon>Alphaproteobacteria</taxon>
        <taxon>Rhodobacterales</taxon>
        <taxon>Roseobacteraceae</taxon>
        <taxon>Roseovarius</taxon>
    </lineage>
</organism>
<dbReference type="PANTHER" id="PTHR30086:SF20">
    <property type="entry name" value="ARGININE EXPORTER PROTEIN ARGO-RELATED"/>
    <property type="match status" value="1"/>
</dbReference>
<evidence type="ECO:0000256" key="6">
    <source>
        <dbReference type="SAM" id="Phobius"/>
    </source>
</evidence>
<protein>
    <submittedName>
        <fullName evidence="7">Amino acid transporter LysE</fullName>
    </submittedName>
    <submittedName>
        <fullName evidence="8">Leucine efflux protein</fullName>
    </submittedName>
</protein>
<keyword evidence="3 6" id="KW-0812">Transmembrane</keyword>
<evidence type="ECO:0000256" key="1">
    <source>
        <dbReference type="ARBA" id="ARBA00004651"/>
    </source>
</evidence>
<evidence type="ECO:0000256" key="4">
    <source>
        <dbReference type="ARBA" id="ARBA00022989"/>
    </source>
</evidence>
<evidence type="ECO:0000256" key="3">
    <source>
        <dbReference type="ARBA" id="ARBA00022692"/>
    </source>
</evidence>
<dbReference type="STRING" id="540747.SAMN04488031_102196"/>
<keyword evidence="4 6" id="KW-1133">Transmembrane helix</keyword>
<keyword evidence="9" id="KW-1185">Reference proteome</keyword>
<reference evidence="7 9" key="1">
    <citation type="submission" date="2015-04" db="EMBL/GenBank/DDBJ databases">
        <title>The draft genome sequence of Roseovarius indicus B108T.</title>
        <authorList>
            <person name="Li G."/>
            <person name="Lai Q."/>
            <person name="Shao Z."/>
            <person name="Yan P."/>
        </authorList>
    </citation>
    <scope>NUCLEOTIDE SEQUENCE [LARGE SCALE GENOMIC DNA]</scope>
    <source>
        <strain evidence="7 9">B108</strain>
    </source>
</reference>
<feature type="transmembrane region" description="Helical" evidence="6">
    <location>
        <begin position="41"/>
        <end position="67"/>
    </location>
</feature>
<feature type="transmembrane region" description="Helical" evidence="6">
    <location>
        <begin position="184"/>
        <end position="205"/>
    </location>
</feature>
<feature type="transmembrane region" description="Helical" evidence="6">
    <location>
        <begin position="73"/>
        <end position="93"/>
    </location>
</feature>
<dbReference type="Proteomes" id="UP000325785">
    <property type="component" value="Chromosome"/>
</dbReference>
<dbReference type="EMBL" id="LAXI01000011">
    <property type="protein sequence ID" value="KRS16861.1"/>
    <property type="molecule type" value="Genomic_DNA"/>
</dbReference>
<dbReference type="Proteomes" id="UP000051401">
    <property type="component" value="Unassembled WGS sequence"/>
</dbReference>
<proteinExistence type="predicted"/>
<dbReference type="InterPro" id="IPR001123">
    <property type="entry name" value="LeuE-type"/>
</dbReference>
<sequence length="206" mass="21392">MTLGLWDMALYAGALFILFITPGPVWLAVMARTLSGGAGAALPLAAGVVVGDVLWSLLAVLGVSWVVGAFDGFMTVLKLVAVVTFAGMGVMLIRNASRSIVADSRLTRPGMWAGFMAGLAAILGNPKAILFYMGVLPGFFDLGQVTPGDIAVIVVLSAIVPFVGNMGMALFLDRVRRLMTSPTALRRTNLASGGLLILVAVVIAVT</sequence>
<evidence type="ECO:0000313" key="8">
    <source>
        <dbReference type="EMBL" id="QEW24234.1"/>
    </source>
</evidence>
<reference evidence="8 10" key="2">
    <citation type="submission" date="2018-08" db="EMBL/GenBank/DDBJ databases">
        <title>Genetic Globetrotter - A new plasmid hitch-hiking vast phylogenetic and geographic distances.</title>
        <authorList>
            <person name="Vollmers J."/>
            <person name="Petersen J."/>
        </authorList>
    </citation>
    <scope>NUCLEOTIDE SEQUENCE [LARGE SCALE GENOMIC DNA]</scope>
    <source>
        <strain evidence="8 10">DSM 26383</strain>
    </source>
</reference>
<gene>
    <name evidence="8" type="primary">leuE_1</name>
    <name evidence="8" type="ORF">RIdsm_00006</name>
    <name evidence="7" type="ORF">XM52_16700</name>
</gene>
<dbReference type="AlphaFoldDB" id="A0A0T5P6R9"/>
<keyword evidence="2" id="KW-1003">Cell membrane</keyword>
<evidence type="ECO:0000313" key="10">
    <source>
        <dbReference type="Proteomes" id="UP000325785"/>
    </source>
</evidence>